<dbReference type="EMBL" id="JANJQO010001027">
    <property type="protein sequence ID" value="KAJ2973104.1"/>
    <property type="molecule type" value="Genomic_DNA"/>
</dbReference>
<protein>
    <submittedName>
        <fullName evidence="1">Uncharacterized protein</fullName>
    </submittedName>
</protein>
<comment type="caution">
    <text evidence="1">The sequence shown here is derived from an EMBL/GenBank/DDBJ whole genome shotgun (WGS) entry which is preliminary data.</text>
</comment>
<keyword evidence="2" id="KW-1185">Reference proteome</keyword>
<evidence type="ECO:0000313" key="2">
    <source>
        <dbReference type="Proteomes" id="UP001143910"/>
    </source>
</evidence>
<name>A0ACC1N3T8_9HYPO</name>
<organism evidence="1 2">
    <name type="scientific">Zarea fungicola</name>
    <dbReference type="NCBI Taxonomy" id="93591"/>
    <lineage>
        <taxon>Eukaryota</taxon>
        <taxon>Fungi</taxon>
        <taxon>Dikarya</taxon>
        <taxon>Ascomycota</taxon>
        <taxon>Pezizomycotina</taxon>
        <taxon>Sordariomycetes</taxon>
        <taxon>Hypocreomycetidae</taxon>
        <taxon>Hypocreales</taxon>
        <taxon>Cordycipitaceae</taxon>
        <taxon>Zarea</taxon>
    </lineage>
</organism>
<dbReference type="Proteomes" id="UP001143910">
    <property type="component" value="Unassembled WGS sequence"/>
</dbReference>
<accession>A0ACC1N3T8</accession>
<proteinExistence type="predicted"/>
<reference evidence="1" key="1">
    <citation type="submission" date="2022-08" db="EMBL/GenBank/DDBJ databases">
        <title>Genome Sequence of Lecanicillium fungicola.</title>
        <authorList>
            <person name="Buettner E."/>
        </authorList>
    </citation>
    <scope>NUCLEOTIDE SEQUENCE</scope>
    <source>
        <strain evidence="1">Babe33</strain>
    </source>
</reference>
<gene>
    <name evidence="1" type="ORF">NQ176_g6792</name>
</gene>
<evidence type="ECO:0000313" key="1">
    <source>
        <dbReference type="EMBL" id="KAJ2973104.1"/>
    </source>
</evidence>
<sequence length="151" mass="17320">MVFFLAILLGLVPVTTLAAELPGADGRYWNVQRLKQNGSKAGYRQELYINSKDAYIIGASTFDVHCEASGFRGEWVECQNQIPYKPKEGLFVKMNPLNEITNTHEIWFSRIYVDNEDGSRTVNVTGRMEVERPQWDVNLGRQMIIVSREYV</sequence>